<dbReference type="OrthoDB" id="6457541at2759"/>
<accession>A0A8X6MLQ5</accession>
<reference evidence="2" key="1">
    <citation type="submission" date="2020-08" db="EMBL/GenBank/DDBJ databases">
        <title>Multicomponent nature underlies the extraordinary mechanical properties of spider dragline silk.</title>
        <authorList>
            <person name="Kono N."/>
            <person name="Nakamura H."/>
            <person name="Mori M."/>
            <person name="Yoshida Y."/>
            <person name="Ohtoshi R."/>
            <person name="Malay A.D."/>
            <person name="Moran D.A.P."/>
            <person name="Tomita M."/>
            <person name="Numata K."/>
            <person name="Arakawa K."/>
        </authorList>
    </citation>
    <scope>NUCLEOTIDE SEQUENCE</scope>
</reference>
<keyword evidence="3" id="KW-1185">Reference proteome</keyword>
<evidence type="ECO:0000313" key="2">
    <source>
        <dbReference type="EMBL" id="GFS65029.1"/>
    </source>
</evidence>
<name>A0A8X6MLQ5_9ARAC</name>
<feature type="region of interest" description="Disordered" evidence="1">
    <location>
        <begin position="182"/>
        <end position="239"/>
    </location>
</feature>
<dbReference type="EMBL" id="BMAV01028095">
    <property type="protein sequence ID" value="GFS65029.1"/>
    <property type="molecule type" value="Genomic_DNA"/>
</dbReference>
<feature type="compositionally biased region" description="Basic and acidic residues" evidence="1">
    <location>
        <begin position="227"/>
        <end position="239"/>
    </location>
</feature>
<feature type="region of interest" description="Disordered" evidence="1">
    <location>
        <begin position="18"/>
        <end position="111"/>
    </location>
</feature>
<sequence>MPCVPWSNLKMPMYPDGGNMNAFSGNMGDQFNPFDRKPPTEENMNQNRPTEDSDTEDNSEEDFKPKDGAKSGLNKATSRTTSTPPATTVSDSPLKTRDLPPEYTNRENLKEFKINKTSEKGFSPLIQVYVITSGNGGAHTSIGEGGYHGSNNGYTTNGVTKDYETAHKFEPPNIKVQAFIPQNRKPSSPNDGPPFPSSPFDENSNRNPPNPPNFENGGPRNNGEFTSETKRKALQDGLRDAFPVFWLRKK</sequence>
<evidence type="ECO:0000313" key="3">
    <source>
        <dbReference type="Proteomes" id="UP000886998"/>
    </source>
</evidence>
<feature type="compositionally biased region" description="Low complexity" evidence="1">
    <location>
        <begin position="213"/>
        <end position="225"/>
    </location>
</feature>
<protein>
    <submittedName>
        <fullName evidence="2">Uncharacterized protein</fullName>
    </submittedName>
</protein>
<proteinExistence type="predicted"/>
<comment type="caution">
    <text evidence="2">The sequence shown here is derived from an EMBL/GenBank/DDBJ whole genome shotgun (WGS) entry which is preliminary data.</text>
</comment>
<dbReference type="Proteomes" id="UP000886998">
    <property type="component" value="Unassembled WGS sequence"/>
</dbReference>
<feature type="compositionally biased region" description="Low complexity" evidence="1">
    <location>
        <begin position="76"/>
        <end position="88"/>
    </location>
</feature>
<dbReference type="AlphaFoldDB" id="A0A8X6MLQ5"/>
<organism evidence="2 3">
    <name type="scientific">Trichonephila inaurata madagascariensis</name>
    <dbReference type="NCBI Taxonomy" id="2747483"/>
    <lineage>
        <taxon>Eukaryota</taxon>
        <taxon>Metazoa</taxon>
        <taxon>Ecdysozoa</taxon>
        <taxon>Arthropoda</taxon>
        <taxon>Chelicerata</taxon>
        <taxon>Arachnida</taxon>
        <taxon>Araneae</taxon>
        <taxon>Araneomorphae</taxon>
        <taxon>Entelegynae</taxon>
        <taxon>Araneoidea</taxon>
        <taxon>Nephilidae</taxon>
        <taxon>Trichonephila</taxon>
        <taxon>Trichonephila inaurata</taxon>
    </lineage>
</organism>
<evidence type="ECO:0000256" key="1">
    <source>
        <dbReference type="SAM" id="MobiDB-lite"/>
    </source>
</evidence>
<feature type="compositionally biased region" description="Basic and acidic residues" evidence="1">
    <location>
        <begin position="94"/>
        <end position="111"/>
    </location>
</feature>
<gene>
    <name evidence="2" type="ORF">TNIN_5681</name>
</gene>